<sequence>MAAPPHYVRRIARLPQVFELLAGRPGGLPLRSLAEAVGATPDELRDDLLAFYGTEPEELLFGLGRPDVIDFCAADGSDASPEDAEIVKLISARPGDELGVEYLDASELALIYTAAQALLEIEPSNEELRGAVDVLTQTMLSDDTVGASAAGTLGPRSWHGALAPLRTAVDERRRVRITYSNAWSSGVRDRVIEPWRLVQTRRGWEVDAGPVGADGSIRTYLLAHVRSLDLLDETFEVPAGADALIERQRATTTVRVRVPHRARWAADFHAERVEVVADDELTATLDLELLPPVERRVGLLLLVAGEDAQVLSPAGLIAAGPALAAELLEHHRG</sequence>
<protein>
    <recommendedName>
        <fullName evidence="1">WYL domain-containing protein</fullName>
    </recommendedName>
</protein>
<dbReference type="InterPro" id="IPR051534">
    <property type="entry name" value="CBASS_pafABC_assoc_protein"/>
</dbReference>
<evidence type="ECO:0000313" key="2">
    <source>
        <dbReference type="EMBL" id="GGO84185.1"/>
    </source>
</evidence>
<dbReference type="InterPro" id="IPR026881">
    <property type="entry name" value="WYL_dom"/>
</dbReference>
<accession>A0ABQ2N5J5</accession>
<dbReference type="RefSeq" id="WP_188781881.1">
    <property type="nucleotide sequence ID" value="NZ_BMNI01000001.1"/>
</dbReference>
<gene>
    <name evidence="2" type="ORF">GCM10011584_01140</name>
</gene>
<reference evidence="3" key="1">
    <citation type="journal article" date="2019" name="Int. J. Syst. Evol. Microbiol.">
        <title>The Global Catalogue of Microorganisms (GCM) 10K type strain sequencing project: providing services to taxonomists for standard genome sequencing and annotation.</title>
        <authorList>
            <consortium name="The Broad Institute Genomics Platform"/>
            <consortium name="The Broad Institute Genome Sequencing Center for Infectious Disease"/>
            <person name="Wu L."/>
            <person name="Ma J."/>
        </authorList>
    </citation>
    <scope>NUCLEOTIDE SEQUENCE [LARGE SCALE GENOMIC DNA]</scope>
    <source>
        <strain evidence="3">CGMCC 4.7371</strain>
    </source>
</reference>
<dbReference type="PANTHER" id="PTHR34580">
    <property type="match status" value="1"/>
</dbReference>
<dbReference type="PROSITE" id="PS52050">
    <property type="entry name" value="WYL"/>
    <property type="match status" value="1"/>
</dbReference>
<dbReference type="Pfam" id="PF13280">
    <property type="entry name" value="WYL"/>
    <property type="match status" value="1"/>
</dbReference>
<dbReference type="Proteomes" id="UP000655410">
    <property type="component" value="Unassembled WGS sequence"/>
</dbReference>
<name>A0ABQ2N5J5_9ACTN</name>
<dbReference type="PANTHER" id="PTHR34580:SF1">
    <property type="entry name" value="PROTEIN PAFC"/>
    <property type="match status" value="1"/>
</dbReference>
<feature type="domain" description="WYL" evidence="1">
    <location>
        <begin position="161"/>
        <end position="228"/>
    </location>
</feature>
<keyword evidence="3" id="KW-1185">Reference proteome</keyword>
<dbReference type="EMBL" id="BMNI01000001">
    <property type="protein sequence ID" value="GGO84185.1"/>
    <property type="molecule type" value="Genomic_DNA"/>
</dbReference>
<comment type="caution">
    <text evidence="2">The sequence shown here is derived from an EMBL/GenBank/DDBJ whole genome shotgun (WGS) entry which is preliminary data.</text>
</comment>
<evidence type="ECO:0000259" key="1">
    <source>
        <dbReference type="Pfam" id="PF13280"/>
    </source>
</evidence>
<proteinExistence type="predicted"/>
<evidence type="ECO:0000313" key="3">
    <source>
        <dbReference type="Proteomes" id="UP000655410"/>
    </source>
</evidence>
<organism evidence="2 3">
    <name type="scientific">Nocardioides phosphati</name>
    <dbReference type="NCBI Taxonomy" id="1867775"/>
    <lineage>
        <taxon>Bacteria</taxon>
        <taxon>Bacillati</taxon>
        <taxon>Actinomycetota</taxon>
        <taxon>Actinomycetes</taxon>
        <taxon>Propionibacteriales</taxon>
        <taxon>Nocardioidaceae</taxon>
        <taxon>Nocardioides</taxon>
    </lineage>
</organism>